<dbReference type="CDD" id="cd21109">
    <property type="entry name" value="SPASM"/>
    <property type="match status" value="1"/>
</dbReference>
<evidence type="ECO:0000259" key="8">
    <source>
        <dbReference type="Pfam" id="PF13186"/>
    </source>
</evidence>
<dbReference type="CDD" id="cd01335">
    <property type="entry name" value="Radical_SAM"/>
    <property type="match status" value="1"/>
</dbReference>
<evidence type="ECO:0000313" key="10">
    <source>
        <dbReference type="Proteomes" id="UP000324707"/>
    </source>
</evidence>
<evidence type="ECO:0000256" key="1">
    <source>
        <dbReference type="ARBA" id="ARBA00001966"/>
    </source>
</evidence>
<evidence type="ECO:0000256" key="3">
    <source>
        <dbReference type="ARBA" id="ARBA00022723"/>
    </source>
</evidence>
<dbReference type="InterPro" id="IPR023885">
    <property type="entry name" value="4Fe4S-binding_SPASM_dom"/>
</dbReference>
<feature type="domain" description="Radical SAM core" evidence="7">
    <location>
        <begin position="77"/>
        <end position="183"/>
    </location>
</feature>
<dbReference type="InterPro" id="IPR013785">
    <property type="entry name" value="Aldolase_TIM"/>
</dbReference>
<dbReference type="GO" id="GO:0051536">
    <property type="term" value="F:iron-sulfur cluster binding"/>
    <property type="evidence" value="ECO:0007669"/>
    <property type="project" value="UniProtKB-KW"/>
</dbReference>
<dbReference type="Pfam" id="PF13186">
    <property type="entry name" value="SPASM"/>
    <property type="match status" value="1"/>
</dbReference>
<dbReference type="InterPro" id="IPR050377">
    <property type="entry name" value="Radical_SAM_PqqE_MftC-like"/>
</dbReference>
<keyword evidence="5" id="KW-0411">Iron-sulfur</keyword>
<dbReference type="Proteomes" id="UP000324707">
    <property type="component" value="Unassembled WGS sequence"/>
</dbReference>
<keyword evidence="2" id="KW-0949">S-adenosyl-L-methionine</keyword>
<dbReference type="PANTHER" id="PTHR11228">
    <property type="entry name" value="RADICAL SAM DOMAIN PROTEIN"/>
    <property type="match status" value="1"/>
</dbReference>
<name>A0A5C8EAW2_9SPIR</name>
<evidence type="ECO:0000313" key="9">
    <source>
        <dbReference type="EMBL" id="TXJ34896.1"/>
    </source>
</evidence>
<dbReference type="SFLD" id="SFLDS00029">
    <property type="entry name" value="Radical_SAM"/>
    <property type="match status" value="1"/>
</dbReference>
<evidence type="ECO:0000256" key="6">
    <source>
        <dbReference type="SAM" id="Coils"/>
    </source>
</evidence>
<keyword evidence="6" id="KW-0175">Coiled coil</keyword>
<keyword evidence="4" id="KW-0408">Iron</keyword>
<dbReference type="SUPFAM" id="SSF102114">
    <property type="entry name" value="Radical SAM enzymes"/>
    <property type="match status" value="1"/>
</dbReference>
<dbReference type="Pfam" id="PF04055">
    <property type="entry name" value="Radical_SAM"/>
    <property type="match status" value="1"/>
</dbReference>
<dbReference type="GO" id="GO:0003824">
    <property type="term" value="F:catalytic activity"/>
    <property type="evidence" value="ECO:0007669"/>
    <property type="project" value="InterPro"/>
</dbReference>
<proteinExistence type="predicted"/>
<comment type="cofactor">
    <cofactor evidence="1">
        <name>[4Fe-4S] cluster</name>
        <dbReference type="ChEBI" id="CHEBI:49883"/>
    </cofactor>
</comment>
<feature type="domain" description="4Fe4S-binding SPASM" evidence="8">
    <location>
        <begin position="265"/>
        <end position="335"/>
    </location>
</feature>
<evidence type="ECO:0000256" key="2">
    <source>
        <dbReference type="ARBA" id="ARBA00022691"/>
    </source>
</evidence>
<dbReference type="InterPro" id="IPR007197">
    <property type="entry name" value="rSAM"/>
</dbReference>
<feature type="coiled-coil region" evidence="6">
    <location>
        <begin position="49"/>
        <end position="76"/>
    </location>
</feature>
<dbReference type="Gene3D" id="3.20.20.70">
    <property type="entry name" value="Aldolase class I"/>
    <property type="match status" value="1"/>
</dbReference>
<evidence type="ECO:0000256" key="5">
    <source>
        <dbReference type="ARBA" id="ARBA00023014"/>
    </source>
</evidence>
<dbReference type="GO" id="GO:0046872">
    <property type="term" value="F:metal ion binding"/>
    <property type="evidence" value="ECO:0007669"/>
    <property type="project" value="UniProtKB-KW"/>
</dbReference>
<dbReference type="EMBL" id="SAXX01000003">
    <property type="protein sequence ID" value="TXJ34896.1"/>
    <property type="molecule type" value="Genomic_DNA"/>
</dbReference>
<reference evidence="9 10" key="1">
    <citation type="journal article" date="1992" name="Lakartidningen">
        <title>[Penicillin V and not amoxicillin is the first choice preparation in acute otitis].</title>
        <authorList>
            <person name="Kamme C."/>
            <person name="Lundgren K."/>
            <person name="Prellner K."/>
        </authorList>
    </citation>
    <scope>NUCLEOTIDE SEQUENCE [LARGE SCALE GENOMIC DNA]</scope>
    <source>
        <strain evidence="9 10">PC5538III-lc</strain>
    </source>
</reference>
<organism evidence="9 10">
    <name type="scientific">Brachyspira aalborgi</name>
    <dbReference type="NCBI Taxonomy" id="29522"/>
    <lineage>
        <taxon>Bacteria</taxon>
        <taxon>Pseudomonadati</taxon>
        <taxon>Spirochaetota</taxon>
        <taxon>Spirochaetia</taxon>
        <taxon>Brachyspirales</taxon>
        <taxon>Brachyspiraceae</taxon>
        <taxon>Brachyspira</taxon>
    </lineage>
</organism>
<dbReference type="InterPro" id="IPR058240">
    <property type="entry name" value="rSAM_sf"/>
</dbReference>
<accession>A0A5C8EAW2</accession>
<dbReference type="AlphaFoldDB" id="A0A5C8EAW2"/>
<dbReference type="RefSeq" id="WP_147735667.1">
    <property type="nucleotide sequence ID" value="NZ_SAXX01000003.1"/>
</dbReference>
<gene>
    <name evidence="9" type="ORF">EPJ69_01600</name>
</gene>
<evidence type="ECO:0000259" key="7">
    <source>
        <dbReference type="Pfam" id="PF04055"/>
    </source>
</evidence>
<dbReference type="PANTHER" id="PTHR11228:SF7">
    <property type="entry name" value="PQQA PEPTIDE CYCLASE"/>
    <property type="match status" value="1"/>
</dbReference>
<protein>
    <submittedName>
        <fullName evidence="9">Radical SAM/SPASM domain-containing protein</fullName>
    </submittedName>
</protein>
<keyword evidence="3" id="KW-0479">Metal-binding</keyword>
<sequence length="348" mass="41428">MNDKDIIKTINDIVWWIPFRKNRDELRNKLINLIIEKNKNEIFNSIDKVIELTNEINDRNKQKETLKNNLKFIEIETHSYCNRKCWFCPNSIIDRKSKNIELDENLYLKAIYNLKEIDYSNQINFHRFNEPLSQKELIIKRIKQARFNLPKSIIGIFTNGDYLTREYLDELKDAGVNSIIMSYYFDKNEQFNKNRIINNGMNKILDKLKLSVKETMIDNESQIHFKLDYEGIDIIYKASDFSQMGNSRGMSIKGVNSVYDRIFRCFYPFSDLYVDYNGFVMPCCNLRSDIESHKNLILGNLYDNDLFEIFTNKKTSELRKYLCVNSKKLPLCSECSYESEYKFLDLIN</sequence>
<comment type="caution">
    <text evidence="9">The sequence shown here is derived from an EMBL/GenBank/DDBJ whole genome shotgun (WGS) entry which is preliminary data.</text>
</comment>
<evidence type="ECO:0000256" key="4">
    <source>
        <dbReference type="ARBA" id="ARBA00023004"/>
    </source>
</evidence>